<protein>
    <recommendedName>
        <fullName evidence="3">Membrane protein 6-pyruvoyl-tetrahydropterin synthase-related domain-containing protein</fullName>
    </recommendedName>
</protein>
<name>X1RD34_9ZZZZ</name>
<dbReference type="EMBL" id="BARW01014662">
    <property type="protein sequence ID" value="GAI78463.1"/>
    <property type="molecule type" value="Genomic_DNA"/>
</dbReference>
<comment type="caution">
    <text evidence="2">The sequence shown here is derived from an EMBL/GenBank/DDBJ whole genome shotgun (WGS) entry which is preliminary data.</text>
</comment>
<feature type="non-terminal residue" evidence="2">
    <location>
        <position position="296"/>
    </location>
</feature>
<keyword evidence="1" id="KW-1133">Transmembrane helix</keyword>
<sequence length="296" mass="33746">NITLIWTTYEYGKYSTRSRSELTFDKENKTTGLDKDYILNDYSYGIAETFNLFIPNFVGGSHSNALGTKSETYNTLKKLDAQNARQIAEQFPAYWGPQRYTSGPVYIGAVVVFLFFFGAFLVKGKLKWWLVTAVIFSILLAWGKHLMFLSGFFIDYFPGYDKFRTVSMILVIAEFAMPLLAILAIKQLVENEVPKVEFNKALKYSLIIAGGLALVFSIMPGLFLNFKSPTDQNLINSGWPNELLNSIRADRKYILQTDAFRSLLFILFTAVILLAFRFKKISVKFFYVGLGFLILL</sequence>
<evidence type="ECO:0008006" key="3">
    <source>
        <dbReference type="Google" id="ProtNLM"/>
    </source>
</evidence>
<feature type="non-terminal residue" evidence="2">
    <location>
        <position position="1"/>
    </location>
</feature>
<dbReference type="AlphaFoldDB" id="X1RD34"/>
<accession>X1RD34</accession>
<dbReference type="PANTHER" id="PTHR38454">
    <property type="entry name" value="INTEGRAL MEMBRANE PROTEIN-RELATED"/>
    <property type="match status" value="1"/>
</dbReference>
<evidence type="ECO:0000256" key="1">
    <source>
        <dbReference type="SAM" id="Phobius"/>
    </source>
</evidence>
<gene>
    <name evidence="2" type="ORF">S12H4_25931</name>
</gene>
<feature type="transmembrane region" description="Helical" evidence="1">
    <location>
        <begin position="259"/>
        <end position="276"/>
    </location>
</feature>
<dbReference type="InterPro" id="IPR018580">
    <property type="entry name" value="Uncharacterised_YfhO"/>
</dbReference>
<feature type="transmembrane region" description="Helical" evidence="1">
    <location>
        <begin position="105"/>
        <end position="122"/>
    </location>
</feature>
<reference evidence="2" key="1">
    <citation type="journal article" date="2014" name="Front. Microbiol.">
        <title>High frequency of phylogenetically diverse reductive dehalogenase-homologous genes in deep subseafloor sedimentary metagenomes.</title>
        <authorList>
            <person name="Kawai M."/>
            <person name="Futagami T."/>
            <person name="Toyoda A."/>
            <person name="Takaki Y."/>
            <person name="Nishi S."/>
            <person name="Hori S."/>
            <person name="Arai W."/>
            <person name="Tsubouchi T."/>
            <person name="Morono Y."/>
            <person name="Uchiyama I."/>
            <person name="Ito T."/>
            <person name="Fujiyama A."/>
            <person name="Inagaki F."/>
            <person name="Takami H."/>
        </authorList>
    </citation>
    <scope>NUCLEOTIDE SEQUENCE</scope>
    <source>
        <strain evidence="2">Expedition CK06-06</strain>
    </source>
</reference>
<proteinExistence type="predicted"/>
<feature type="transmembrane region" description="Helical" evidence="1">
    <location>
        <begin position="166"/>
        <end position="185"/>
    </location>
</feature>
<evidence type="ECO:0000313" key="2">
    <source>
        <dbReference type="EMBL" id="GAI78463.1"/>
    </source>
</evidence>
<keyword evidence="1" id="KW-0472">Membrane</keyword>
<feature type="transmembrane region" description="Helical" evidence="1">
    <location>
        <begin position="206"/>
        <end position="226"/>
    </location>
</feature>
<keyword evidence="1" id="KW-0812">Transmembrane</keyword>
<feature type="transmembrane region" description="Helical" evidence="1">
    <location>
        <begin position="129"/>
        <end position="154"/>
    </location>
</feature>
<dbReference type="PANTHER" id="PTHR38454:SF1">
    <property type="entry name" value="INTEGRAL MEMBRANE PROTEIN"/>
    <property type="match status" value="1"/>
</dbReference>
<organism evidence="2">
    <name type="scientific">marine sediment metagenome</name>
    <dbReference type="NCBI Taxonomy" id="412755"/>
    <lineage>
        <taxon>unclassified sequences</taxon>
        <taxon>metagenomes</taxon>
        <taxon>ecological metagenomes</taxon>
    </lineage>
</organism>